<feature type="active site" description="Proton donor; for dehydratase activity" evidence="5">
    <location>
        <position position="1659"/>
    </location>
</feature>
<dbReference type="InterPro" id="IPR001227">
    <property type="entry name" value="Ac_transferase_dom_sf"/>
</dbReference>
<dbReference type="SMART" id="SM00825">
    <property type="entry name" value="PKS_KS"/>
    <property type="match status" value="1"/>
</dbReference>
<dbReference type="InterPro" id="IPR016035">
    <property type="entry name" value="Acyl_Trfase/lysoPLipase"/>
</dbReference>
<evidence type="ECO:0000256" key="1">
    <source>
        <dbReference type="ARBA" id="ARBA00022450"/>
    </source>
</evidence>
<sequence length="1961" mass="205065">MTRLAIVGMACRYPDATSPRELWENAVAGRRAFRRLPDVRMRLDDYWDPDPSAPDRFYARTAAVIEGYEFDRLAYRVAGSTYRSTDLTHWLALDTAGRALADAGFPDAEGLPRERTGVVVGNTLTGEFTRANVLRLRWPYVRRTLAAALKEQGWDDERLEAFLADYEAAYKSPFPPIDEDTLAGGLSNTIAGRICNHFDLNGGGYTVDGACSSSLLSVVTAGKALADGDIDVAVAGGVDLSIDPFEIVGFAKTGALAKNDFRLYDRHSNGFWPGEGCGMVVLMRESDALAAGHRIYATVAGWGISSDGRGGMTRPEVSGYQLALRRAYERAGFGIETVALFEGHGTGTALGDATELKALSGARAAADPSAPPAAVGSIKGMIGHAKAAAGVAGLIKAVMAVHGQVLPPTVGCVDPHPVLAEEGAALRVLRKAEPWPDGAPLRAGVTAMGFGGINTHVVLENAAPRRRSPLPGRTRALAASLQDAELLLADAASPQALRERLTELADFAPKVSYAQLADLAATLQRELRDLPYRAAVVVTSPEDAERQLQRLINALEAGETTMLAPDGRAFLGRAGGPARVGYLFPGQGSGRGTSGGALRRRFAEVEEIYLRAALPTGGDTVATAVAQPRIVTGSMAGLRTLALLGVEADVALGHSLGELSALHWAGAMDEDTLLRVATVRGQAMTEHSASGTMAGVRATPGTVTGLIGDLPVVIAGYNGPGQTVVAGPVDAVETVGRRAAEAGLTWTRLRVSHAFHSPLVAPAAEVLGARLADEDFGPMDRRVVSTVTGEDLAPDTDVPALLRRQITEPVRFTQAVRQAAPDVDLFVEVGPGRVLSGLAANITDVPVVALDTDDESLTSLLRVAGAAYVTGVPLAHEELFHGRLVRPLEVGAEFSFFASPTEQAPQIGIGAAHRVADPATAPASAERTAGSGQHGQHGQNGQNGAGQNGESTIDLLRRLAAERAELPLEMVTEDSRPLDELHLSSVTVMHIIDQATQRMGVPAAQAPTNLATASLRELGEALDGLAKAPQAQPAKIVAGAAAWARPFALDLDEMPLPERPAVRESGRWRLFAGAGSPIAEPLRQALENGRVGSGVLVCLPPECRREDLEQALLGAKAAVAGPAGTRFVLVQHGRGAAGLAKTLQLETPQLRVTIVHVPAAAEAVGWVVDEVAATTGYAEAYYDAAGVRRVPTMRALPVRPARTEQPLGSGDVLLVTGGGKGITAECALAVAADSGARLAVLGRSDPAGDAELTANLRRMAEAGVTVHYARADVTDAEQVRRAVAEVQAALGPVTAVLHGAGRNEPAALTSLDMAAFARTFAPKVDGLRNVLDAVDAAGLRLLVTFGSIIGRAGLHGEAHYATANEWLAELTREVADKHPRCRAVCMEWSVWSDVGMGERLSVVEGLARQGISPITPQQGVQIMRRLVADPDVPPVVVISGRTEGIDTVRYDLPPLPLLRFVGKPLIHYHDVELVTDVEVNPGTDLYLADHLLDGNLLFPAVIGMEAMAQVAHAATGRQGAPVIEHAEFLRPIIVPPDGSTTLRIAATVTDDDTVAVTIRSAETGFDVDHFRARLAYTAEPAPQGPPGQVADGLPAVPLDPEAEMYGDVLFQGRRFHRLRRYHRAAARHVDADVAALEPGDWFARYLPGDLLLGDPGMRDALMHGNQVCVPDATLLPTAIERVHAGGAALAAAGELRYCATERSREGDTYVYDIAVRTPAGDVVERWDGLRLQAVRKKDGRGPWVAPLLGSYLERTVEDLVGARVAVAVEPFAAATADTAGGAGAADDEAARERAAVGLGRALGRPVTPGEPGTGGEIGGEAGGATVSVAHGPGVTLCVAAPGTLGCDVTPAAGRTPAEWTALLGPHAPLAERVAAATGDGPDTAAARVAAAAASLTRAGLPLESSLTLTGEGNGAWAVFAAEGVRVATLVTTLRDTPDPVVFAICAGERTPAANEHPEGRS</sequence>
<feature type="compositionally biased region" description="Low complexity" evidence="6">
    <location>
        <begin position="929"/>
        <end position="940"/>
    </location>
</feature>
<dbReference type="CDD" id="cd00833">
    <property type="entry name" value="PKS"/>
    <property type="match status" value="1"/>
</dbReference>
<dbReference type="Gene3D" id="3.10.129.110">
    <property type="entry name" value="Polyketide synthase dehydratase"/>
    <property type="match status" value="1"/>
</dbReference>
<proteinExistence type="predicted"/>
<protein>
    <submittedName>
        <fullName evidence="9">Enediyne polyketide synthase</fullName>
    </submittedName>
</protein>
<dbReference type="InterPro" id="IPR020841">
    <property type="entry name" value="PKS_Beta-ketoAc_synthase_dom"/>
</dbReference>
<dbReference type="InterPro" id="IPR042104">
    <property type="entry name" value="PKS_dehydratase_sf"/>
</dbReference>
<dbReference type="GO" id="GO:0004312">
    <property type="term" value="F:fatty acid synthase activity"/>
    <property type="evidence" value="ECO:0007669"/>
    <property type="project" value="TreeGrafter"/>
</dbReference>
<feature type="region of interest" description="C-terminal hotdog fold" evidence="5">
    <location>
        <begin position="1594"/>
        <end position="1740"/>
    </location>
</feature>
<feature type="region of interest" description="N-terminal hotdog fold" evidence="5">
    <location>
        <begin position="1458"/>
        <end position="1581"/>
    </location>
</feature>
<dbReference type="PROSITE" id="PS52004">
    <property type="entry name" value="KS3_2"/>
    <property type="match status" value="1"/>
</dbReference>
<dbReference type="InterPro" id="IPR049552">
    <property type="entry name" value="PKS_DH_N"/>
</dbReference>
<evidence type="ECO:0000256" key="3">
    <source>
        <dbReference type="ARBA" id="ARBA00022679"/>
    </source>
</evidence>
<dbReference type="Pfam" id="PF16197">
    <property type="entry name" value="KAsynt_C_assoc"/>
    <property type="match status" value="1"/>
</dbReference>
<dbReference type="Gene3D" id="3.40.50.720">
    <property type="entry name" value="NAD(P)-binding Rossmann-like Domain"/>
    <property type="match status" value="1"/>
</dbReference>
<dbReference type="Pfam" id="PF00698">
    <property type="entry name" value="Acyl_transf_1"/>
    <property type="match status" value="1"/>
</dbReference>
<keyword evidence="4" id="KW-0012">Acyltransferase</keyword>
<evidence type="ECO:0000313" key="9">
    <source>
        <dbReference type="EMBL" id="NYF38184.1"/>
    </source>
</evidence>
<feature type="active site" description="Proton acceptor; for dehydratase activity" evidence="5">
    <location>
        <position position="1490"/>
    </location>
</feature>
<keyword evidence="3" id="KW-0808">Transferase</keyword>
<dbReference type="SMART" id="SM00827">
    <property type="entry name" value="PKS_AT"/>
    <property type="match status" value="1"/>
</dbReference>
<dbReference type="SMART" id="SM00826">
    <property type="entry name" value="PKS_DH"/>
    <property type="match status" value="1"/>
</dbReference>
<dbReference type="InterPro" id="IPR036736">
    <property type="entry name" value="ACP-like_sf"/>
</dbReference>
<dbReference type="GO" id="GO:0006633">
    <property type="term" value="P:fatty acid biosynthetic process"/>
    <property type="evidence" value="ECO:0007669"/>
    <property type="project" value="TreeGrafter"/>
</dbReference>
<organism evidence="9 10">
    <name type="scientific">Streptosporangium sandarakinum</name>
    <dbReference type="NCBI Taxonomy" id="1260955"/>
    <lineage>
        <taxon>Bacteria</taxon>
        <taxon>Bacillati</taxon>
        <taxon>Actinomycetota</taxon>
        <taxon>Actinomycetes</taxon>
        <taxon>Streptosporangiales</taxon>
        <taxon>Streptosporangiaceae</taxon>
        <taxon>Streptosporangium</taxon>
    </lineage>
</organism>
<dbReference type="InterPro" id="IPR057326">
    <property type="entry name" value="KR_dom"/>
</dbReference>
<gene>
    <name evidence="9" type="ORF">HDA43_000343</name>
</gene>
<dbReference type="InterPro" id="IPR020807">
    <property type="entry name" value="PKS_DH"/>
</dbReference>
<dbReference type="Pfam" id="PF02801">
    <property type="entry name" value="Ketoacyl-synt_C"/>
    <property type="match status" value="1"/>
</dbReference>
<keyword evidence="2" id="KW-0597">Phosphoprotein</keyword>
<dbReference type="SUPFAM" id="SSF55048">
    <property type="entry name" value="Probable ACP-binding domain of malonyl-CoA ACP transacylase"/>
    <property type="match status" value="1"/>
</dbReference>
<feature type="region of interest" description="Disordered" evidence="6">
    <location>
        <begin position="916"/>
        <end position="949"/>
    </location>
</feature>
<feature type="domain" description="PKS/mFAS DH" evidence="8">
    <location>
        <begin position="1458"/>
        <end position="1740"/>
    </location>
</feature>
<dbReference type="InterPro" id="IPR014030">
    <property type="entry name" value="Ketoacyl_synth_N"/>
</dbReference>
<dbReference type="SMART" id="SM00822">
    <property type="entry name" value="PKS_KR"/>
    <property type="match status" value="1"/>
</dbReference>
<evidence type="ECO:0000256" key="6">
    <source>
        <dbReference type="SAM" id="MobiDB-lite"/>
    </source>
</evidence>
<accession>A0A852USU0</accession>
<dbReference type="InterPro" id="IPR049900">
    <property type="entry name" value="PKS_mFAS_DH"/>
</dbReference>
<keyword evidence="1" id="KW-0596">Phosphopantetheine</keyword>
<evidence type="ECO:0000313" key="10">
    <source>
        <dbReference type="Proteomes" id="UP000576393"/>
    </source>
</evidence>
<evidence type="ECO:0000259" key="7">
    <source>
        <dbReference type="PROSITE" id="PS52004"/>
    </source>
</evidence>
<dbReference type="InterPro" id="IPR016036">
    <property type="entry name" value="Malonyl_transacylase_ACP-bd"/>
</dbReference>
<dbReference type="InterPro" id="IPR013968">
    <property type="entry name" value="PKS_KR"/>
</dbReference>
<dbReference type="Gene3D" id="1.10.1200.10">
    <property type="entry name" value="ACP-like"/>
    <property type="match status" value="1"/>
</dbReference>
<evidence type="ECO:0000256" key="4">
    <source>
        <dbReference type="ARBA" id="ARBA00023315"/>
    </source>
</evidence>
<dbReference type="InterPro" id="IPR014043">
    <property type="entry name" value="Acyl_transferase_dom"/>
</dbReference>
<dbReference type="InterPro" id="IPR016039">
    <property type="entry name" value="Thiolase-like"/>
</dbReference>
<dbReference type="InterPro" id="IPR049551">
    <property type="entry name" value="PKS_DH_C"/>
</dbReference>
<dbReference type="Pfam" id="PF21089">
    <property type="entry name" value="PKS_DH_N"/>
    <property type="match status" value="1"/>
</dbReference>
<name>A0A852USU0_9ACTN</name>
<feature type="domain" description="Ketosynthase family 3 (KS3)" evidence="7">
    <location>
        <begin position="1"/>
        <end position="461"/>
    </location>
</feature>
<dbReference type="Proteomes" id="UP000576393">
    <property type="component" value="Unassembled WGS sequence"/>
</dbReference>
<dbReference type="CDD" id="cd08953">
    <property type="entry name" value="KR_2_SDR_x"/>
    <property type="match status" value="1"/>
</dbReference>
<dbReference type="SUPFAM" id="SSF52151">
    <property type="entry name" value="FabD/lysophospholipase-like"/>
    <property type="match status" value="1"/>
</dbReference>
<dbReference type="Pfam" id="PF08659">
    <property type="entry name" value="KR"/>
    <property type="match status" value="1"/>
</dbReference>
<keyword evidence="10" id="KW-1185">Reference proteome</keyword>
<evidence type="ECO:0000259" key="8">
    <source>
        <dbReference type="PROSITE" id="PS52019"/>
    </source>
</evidence>
<dbReference type="Gene3D" id="3.40.366.10">
    <property type="entry name" value="Malonyl-Coenzyme A Acyl Carrier Protein, domain 2"/>
    <property type="match status" value="1"/>
</dbReference>
<dbReference type="InterPro" id="IPR032821">
    <property type="entry name" value="PKS_assoc"/>
</dbReference>
<evidence type="ECO:0000256" key="5">
    <source>
        <dbReference type="PROSITE-ProRule" id="PRU01363"/>
    </source>
</evidence>
<dbReference type="SUPFAM" id="SSF51735">
    <property type="entry name" value="NAD(P)-binding Rossmann-fold domains"/>
    <property type="match status" value="1"/>
</dbReference>
<dbReference type="InterPro" id="IPR014031">
    <property type="entry name" value="Ketoacyl_synth_C"/>
</dbReference>
<evidence type="ECO:0000256" key="2">
    <source>
        <dbReference type="ARBA" id="ARBA00022553"/>
    </source>
</evidence>
<dbReference type="PANTHER" id="PTHR43775:SF51">
    <property type="entry name" value="INACTIVE PHENOLPHTHIOCEROL SYNTHESIS POLYKETIDE SYNTHASE TYPE I PKS1-RELATED"/>
    <property type="match status" value="1"/>
</dbReference>
<dbReference type="InterPro" id="IPR050091">
    <property type="entry name" value="PKS_NRPS_Biosynth_Enz"/>
</dbReference>
<dbReference type="PANTHER" id="PTHR43775">
    <property type="entry name" value="FATTY ACID SYNTHASE"/>
    <property type="match status" value="1"/>
</dbReference>
<dbReference type="Gene3D" id="3.40.47.10">
    <property type="match status" value="1"/>
</dbReference>
<reference evidence="9 10" key="1">
    <citation type="submission" date="2020-07" db="EMBL/GenBank/DDBJ databases">
        <title>Sequencing the genomes of 1000 actinobacteria strains.</title>
        <authorList>
            <person name="Klenk H.-P."/>
        </authorList>
    </citation>
    <scope>NUCLEOTIDE SEQUENCE [LARGE SCALE GENOMIC DNA]</scope>
    <source>
        <strain evidence="9 10">DSM 45763</strain>
    </source>
</reference>
<dbReference type="PROSITE" id="PS52019">
    <property type="entry name" value="PKS_MFAS_DH"/>
    <property type="match status" value="1"/>
</dbReference>
<feature type="region of interest" description="Disordered" evidence="6">
    <location>
        <begin position="1799"/>
        <end position="1819"/>
    </location>
</feature>
<dbReference type="Pfam" id="PF00109">
    <property type="entry name" value="ketoacyl-synt"/>
    <property type="match status" value="1"/>
</dbReference>
<comment type="caution">
    <text evidence="9">The sequence shown here is derived from an EMBL/GenBank/DDBJ whole genome shotgun (WGS) entry which is preliminary data.</text>
</comment>
<dbReference type="SUPFAM" id="SSF53901">
    <property type="entry name" value="Thiolase-like"/>
    <property type="match status" value="1"/>
</dbReference>
<dbReference type="RefSeq" id="WP_179817974.1">
    <property type="nucleotide sequence ID" value="NZ_JACCCO010000001.1"/>
</dbReference>
<dbReference type="EMBL" id="JACCCO010000001">
    <property type="protein sequence ID" value="NYF38184.1"/>
    <property type="molecule type" value="Genomic_DNA"/>
</dbReference>
<dbReference type="InterPro" id="IPR036291">
    <property type="entry name" value="NAD(P)-bd_dom_sf"/>
</dbReference>
<dbReference type="Pfam" id="PF14765">
    <property type="entry name" value="PS-DH"/>
    <property type="match status" value="1"/>
</dbReference>